<evidence type="ECO:0000313" key="2">
    <source>
        <dbReference type="EMBL" id="NEZ57976.1"/>
    </source>
</evidence>
<comment type="caution">
    <text evidence="2">The sequence shown here is derived from an EMBL/GenBank/DDBJ whole genome shotgun (WGS) entry which is preliminary data.</text>
</comment>
<dbReference type="InterPro" id="IPR002716">
    <property type="entry name" value="PIN_dom"/>
</dbReference>
<dbReference type="Proteomes" id="UP000481033">
    <property type="component" value="Unassembled WGS sequence"/>
</dbReference>
<dbReference type="InterPro" id="IPR002850">
    <property type="entry name" value="PIN_toxin-like"/>
</dbReference>
<dbReference type="Pfam" id="PF13470">
    <property type="entry name" value="PIN_3"/>
    <property type="match status" value="1"/>
</dbReference>
<organism evidence="2 3">
    <name type="scientific">Adonisia turfae CCMR0081</name>
    <dbReference type="NCBI Taxonomy" id="2292702"/>
    <lineage>
        <taxon>Bacteria</taxon>
        <taxon>Bacillati</taxon>
        <taxon>Cyanobacteriota</taxon>
        <taxon>Adonisia</taxon>
        <taxon>Adonisia turfae</taxon>
    </lineage>
</organism>
<keyword evidence="3" id="KW-1185">Reference proteome</keyword>
<sequence>MRCIFDTNTIISALLFKNSVPGRALYFALANGIILISSETIAELAEVINRPKFDKYLTLDEREEFLEALLLRAELIEVLEDLKICRDPKDDNFLNLAASGKANYIVTGDEDLLVLGTYRGAQILNAKSFLESFS</sequence>
<evidence type="ECO:0000313" key="3">
    <source>
        <dbReference type="Proteomes" id="UP000481033"/>
    </source>
</evidence>
<dbReference type="Gene3D" id="3.40.50.1010">
    <property type="entry name" value="5'-nuclease"/>
    <property type="match status" value="1"/>
</dbReference>
<feature type="domain" description="PIN" evidence="1">
    <location>
        <begin position="1"/>
        <end position="114"/>
    </location>
</feature>
<reference evidence="2 3" key="1">
    <citation type="journal article" date="2020" name="Microb. Ecol.">
        <title>Ecogenomics of the Marine Benthic Filamentous Cyanobacterium Adonisia.</title>
        <authorList>
            <person name="Walter J.M."/>
            <person name="Coutinho F.H."/>
            <person name="Leomil L."/>
            <person name="Hargreaves P.I."/>
            <person name="Campeao M.E."/>
            <person name="Vieira V.V."/>
            <person name="Silva B.S."/>
            <person name="Fistarol G.O."/>
            <person name="Salomon P.S."/>
            <person name="Sawabe T."/>
            <person name="Mino S."/>
            <person name="Hosokawa M."/>
            <person name="Miyashita H."/>
            <person name="Maruyama F."/>
            <person name="van Verk M.C."/>
            <person name="Dutilh B.E."/>
            <person name="Thompson C.C."/>
            <person name="Thompson F.L."/>
        </authorList>
    </citation>
    <scope>NUCLEOTIDE SEQUENCE [LARGE SCALE GENOMIC DNA]</scope>
    <source>
        <strain evidence="2 3">CCMR0081</strain>
    </source>
</reference>
<evidence type="ECO:0000259" key="1">
    <source>
        <dbReference type="SMART" id="SM00670"/>
    </source>
</evidence>
<dbReference type="AlphaFoldDB" id="A0A6M0RP79"/>
<dbReference type="PANTHER" id="PTHR34610:SF4">
    <property type="entry name" value="SLL8027 PROTEIN"/>
    <property type="match status" value="1"/>
</dbReference>
<dbReference type="EMBL" id="QXHD01000004">
    <property type="protein sequence ID" value="NEZ57976.1"/>
    <property type="molecule type" value="Genomic_DNA"/>
</dbReference>
<name>A0A6M0RP79_9CYAN</name>
<gene>
    <name evidence="2" type="ORF">DXZ20_20470</name>
</gene>
<proteinExistence type="predicted"/>
<protein>
    <submittedName>
        <fullName evidence="2">Putative toxin-antitoxin system toxin component, PIN family</fullName>
    </submittedName>
</protein>
<dbReference type="RefSeq" id="WP_163700167.1">
    <property type="nucleotide sequence ID" value="NZ_QXHD01000004.1"/>
</dbReference>
<dbReference type="InterPro" id="IPR029060">
    <property type="entry name" value="PIN-like_dom_sf"/>
</dbReference>
<dbReference type="SMART" id="SM00670">
    <property type="entry name" value="PINc"/>
    <property type="match status" value="1"/>
</dbReference>
<dbReference type="PANTHER" id="PTHR34610">
    <property type="entry name" value="SSL7007 PROTEIN"/>
    <property type="match status" value="1"/>
</dbReference>
<dbReference type="SUPFAM" id="SSF88723">
    <property type="entry name" value="PIN domain-like"/>
    <property type="match status" value="1"/>
</dbReference>
<dbReference type="NCBIfam" id="TIGR00305">
    <property type="entry name" value="putative toxin-antitoxin system toxin component, PIN family"/>
    <property type="match status" value="1"/>
</dbReference>
<accession>A0A6M0RP79</accession>